<sequence length="179" mass="19359">MSEAYQDPSASSGPSGTQAGTSADQSKSGSATDTGPFPTKNWTQYRYQIDNTLFCPGDAATYSPEDVRKELAEGLGVPPESIAVTLLSEYKANDEAPQWDASYYNGAEPQGRKYLSFEPSTANASVPDELVEQIEEEKENIEAAKQLEGSLNTLLGSINRLSEYCSSMMEGDQKPDKGH</sequence>
<evidence type="ECO:0000313" key="2">
    <source>
        <dbReference type="EMBL" id="ODN81495.1"/>
    </source>
</evidence>
<name>A0A1E3HZ72_9TREE</name>
<dbReference type="OrthoDB" id="10334257at2759"/>
<accession>A0A1E3HZ72</accession>
<organism evidence="2 3">
    <name type="scientific">Cryptococcus amylolentus CBS 6039</name>
    <dbReference type="NCBI Taxonomy" id="1295533"/>
    <lineage>
        <taxon>Eukaryota</taxon>
        <taxon>Fungi</taxon>
        <taxon>Dikarya</taxon>
        <taxon>Basidiomycota</taxon>
        <taxon>Agaricomycotina</taxon>
        <taxon>Tremellomycetes</taxon>
        <taxon>Tremellales</taxon>
        <taxon>Cryptococcaceae</taxon>
        <taxon>Cryptococcus</taxon>
    </lineage>
</organism>
<dbReference type="EMBL" id="AWGJ01000003">
    <property type="protein sequence ID" value="ODN81495.1"/>
    <property type="molecule type" value="Genomic_DNA"/>
</dbReference>
<feature type="region of interest" description="Disordered" evidence="1">
    <location>
        <begin position="1"/>
        <end position="41"/>
    </location>
</feature>
<dbReference type="GeneID" id="30153226"/>
<reference evidence="2 3" key="1">
    <citation type="submission" date="2016-06" db="EMBL/GenBank/DDBJ databases">
        <title>Evolution of pathogenesis and genome organization in the Tremellales.</title>
        <authorList>
            <person name="Cuomo C."/>
            <person name="Litvintseva A."/>
            <person name="Heitman J."/>
            <person name="Chen Y."/>
            <person name="Sun S."/>
            <person name="Springer D."/>
            <person name="Dromer F."/>
            <person name="Young S."/>
            <person name="Zeng Q."/>
            <person name="Chapman S."/>
            <person name="Gujja S."/>
            <person name="Saif S."/>
            <person name="Birren B."/>
        </authorList>
    </citation>
    <scope>NUCLEOTIDE SEQUENCE [LARGE SCALE GENOMIC DNA]</scope>
    <source>
        <strain evidence="2 3">CBS 6039</strain>
    </source>
</reference>
<evidence type="ECO:0000313" key="3">
    <source>
        <dbReference type="Proteomes" id="UP000094065"/>
    </source>
</evidence>
<dbReference type="Proteomes" id="UP000094065">
    <property type="component" value="Unassembled WGS sequence"/>
</dbReference>
<gene>
    <name evidence="2" type="ORF">L202_01917</name>
</gene>
<feature type="compositionally biased region" description="Polar residues" evidence="1">
    <location>
        <begin position="8"/>
        <end position="33"/>
    </location>
</feature>
<dbReference type="AlphaFoldDB" id="A0A1E3HZ72"/>
<evidence type="ECO:0000256" key="1">
    <source>
        <dbReference type="SAM" id="MobiDB-lite"/>
    </source>
</evidence>
<keyword evidence="3" id="KW-1185">Reference proteome</keyword>
<proteinExistence type="predicted"/>
<dbReference type="RefSeq" id="XP_018995814.1">
    <property type="nucleotide sequence ID" value="XM_019135411.1"/>
</dbReference>
<comment type="caution">
    <text evidence="2">The sequence shown here is derived from an EMBL/GenBank/DDBJ whole genome shotgun (WGS) entry which is preliminary data.</text>
</comment>
<protein>
    <submittedName>
        <fullName evidence="2">Uncharacterized protein</fullName>
    </submittedName>
</protein>